<dbReference type="GO" id="GO:0019062">
    <property type="term" value="P:virion attachment to host cell"/>
    <property type="evidence" value="ECO:0007669"/>
    <property type="project" value="UniProtKB-UniRule"/>
</dbReference>
<dbReference type="InterPro" id="IPR036973">
    <property type="entry name" value="Capsid_L1_sf_Papillomavir"/>
</dbReference>
<evidence type="ECO:0000256" key="3">
    <source>
        <dbReference type="ARBA" id="ARBA00022581"/>
    </source>
</evidence>
<reference evidence="9" key="1">
    <citation type="journal article" date="2021" name="Viruses">
        <title>Discovery and Characterization of Actively Replicating DNA and Retro-Transcribing Viruses in Lower Vertebrate Hosts Based on RNA Sequencing.</title>
        <authorList>
            <person name="Chen X.X."/>
            <person name="Wu W.C."/>
            <person name="Shi M."/>
        </authorList>
    </citation>
    <scope>NUCLEOTIDE SEQUENCE</scope>
    <source>
        <strain evidence="9">Cxx4</strain>
    </source>
</reference>
<accession>A0A8F3HTK0</accession>
<dbReference type="InterPro" id="IPR011222">
    <property type="entry name" value="dsDNA_vir_gr_I_capsid"/>
</dbReference>
<comment type="subunit">
    <text evidence="8">Self-assembles into homopentamers. The capsid has an icosahedral symmetry and consists of 72 capsomers, with each capsomer being a pentamer of L1. Interacts with the minor capsid protein L2; this interaction is necessary for viral genome encapsidation.</text>
</comment>
<protein>
    <recommendedName>
        <fullName evidence="8">Major capsid protein L1</fullName>
    </recommendedName>
</protein>
<keyword evidence="5 8" id="KW-0946">Virion</keyword>
<gene>
    <name evidence="8" type="primary">L1</name>
</gene>
<evidence type="ECO:0000256" key="6">
    <source>
        <dbReference type="ARBA" id="ARBA00022921"/>
    </source>
</evidence>
<evidence type="ECO:0000313" key="9">
    <source>
        <dbReference type="EMBL" id="QWY26501.1"/>
    </source>
</evidence>
<dbReference type="EMBL" id="MZ244208">
    <property type="protein sequence ID" value="QWY26501.1"/>
    <property type="molecule type" value="Genomic_DNA"/>
</dbReference>
<dbReference type="SUPFAM" id="SSF88648">
    <property type="entry name" value="Group I dsDNA viruses"/>
    <property type="match status" value="1"/>
</dbReference>
<dbReference type="InterPro" id="IPR002210">
    <property type="entry name" value="Capsid_L1_Papillomavir"/>
</dbReference>
<evidence type="ECO:0000256" key="2">
    <source>
        <dbReference type="ARBA" id="ARBA00022561"/>
    </source>
</evidence>
<name>A0A8F3HTK0_9PAPI</name>
<evidence type="ECO:0000256" key="8">
    <source>
        <dbReference type="RuleBase" id="RU361248"/>
    </source>
</evidence>
<keyword evidence="8" id="KW-1145">T=7 icosahedral capsid protein</keyword>
<dbReference type="GO" id="GO:0005198">
    <property type="term" value="F:structural molecule activity"/>
    <property type="evidence" value="ECO:0007669"/>
    <property type="project" value="InterPro"/>
</dbReference>
<dbReference type="GO" id="GO:0039620">
    <property type="term" value="C:T=7 icosahedral viral capsid"/>
    <property type="evidence" value="ECO:0007669"/>
    <property type="project" value="UniProtKB-KW"/>
</dbReference>
<comment type="similarity">
    <text evidence="8">Belongs to the papillomaviridae L1 protein family.</text>
</comment>
<organism evidence="9">
    <name type="scientific">Urolophus aurantiacus papillomavirus 1</name>
    <dbReference type="NCBI Taxonomy" id="2849007"/>
    <lineage>
        <taxon>Viruses</taxon>
        <taxon>Monodnaviria</taxon>
        <taxon>Shotokuvirae</taxon>
        <taxon>Cossaviricota</taxon>
        <taxon>Papovaviricetes</taxon>
        <taxon>Zurhausenvirales</taxon>
        <taxon>Papillomaviridae</taxon>
    </lineage>
</organism>
<keyword evidence="2 8" id="KW-0167">Capsid protein</keyword>
<dbReference type="PRINTS" id="PR00865">
    <property type="entry name" value="HPVCAPSIDL1"/>
</dbReference>
<keyword evidence="7 8" id="KW-1160">Virus entry into host cell</keyword>
<dbReference type="Gene3D" id="2.60.175.20">
    <property type="entry name" value="Major capsid L1 (late) superfamily, Papillomavirus"/>
    <property type="match status" value="1"/>
</dbReference>
<evidence type="ECO:0000256" key="4">
    <source>
        <dbReference type="ARBA" id="ARBA00022804"/>
    </source>
</evidence>
<keyword evidence="3 8" id="KW-0945">Host-virus interaction</keyword>
<dbReference type="Pfam" id="PF00500">
    <property type="entry name" value="Late_protein_L1"/>
    <property type="match status" value="1"/>
</dbReference>
<evidence type="ECO:0000256" key="7">
    <source>
        <dbReference type="ARBA" id="ARBA00023296"/>
    </source>
</evidence>
<proteinExistence type="inferred from homology"/>
<evidence type="ECO:0000256" key="5">
    <source>
        <dbReference type="ARBA" id="ARBA00022844"/>
    </source>
</evidence>
<dbReference type="GO" id="GO:0046718">
    <property type="term" value="P:symbiont entry into host cell"/>
    <property type="evidence" value="ECO:0007669"/>
    <property type="project" value="UniProtKB-UniRule"/>
</dbReference>
<sequence length="479" mass="53831">MSRLPLTVPGVIEGGVPVDRRLLRTTNEYTTGTGFLFTVKTEEFVFLGDPYRGREGPPAVPLVSPNQWRCFCLQLPDPNTMTMGSLANAYSLQEYRYVYKLKGFRVNRGGPLGASPALNKVFNSVGHPLPLSKEARRELDRPEGNRVDGREGVVEHNTLGPMCMDSPQLQSIIVGNKPTLGSYWVGPFNDPHRENKIGKVVEEISDGDIIPVGFGNIDAKTWETAGKAGAQPEYQFPSIMYQGKCIYPDAMENDKDEFGDRSFVTLIREQCMPKHWLLQDGLEPTETAWDFGTAPNMSGGLFANGVDIFNKDYWIQMTNHPNQALLWDSKCYFTCCDNTRGTTVSQTSGEFNAQSIGLGFYKEFWHSEVYQLQAVVELCKVKLEAELLQFIVRFNKQLIEDWGLSFGPYKQPTISKGNVLMGPEEVDAEMPEEEERVSTHRCWTFDCNGKITDRLHTTEIGQTFLKGSASISSRKRRGK</sequence>
<keyword evidence="4 8" id="KW-1161">Viral attachment to host cell</keyword>
<comment type="function">
    <text evidence="8">Forms an icosahedral capsid with a T=7 symmetry and a 50 nm diameter. The capsid is composed of 72 pentamers linked to each other by disulfide bonds and associated with L2 proteins. Binds to heparan sulfate proteoglycans on cell surface of basal layer keratinocytes to provide initial virion attachment. This binding mediates a conformational change in the virus capsid that facilitates efficient infection. The virion enters the host cell via endocytosis. During virus trafficking, L1 protein dissociates from the viral DNA and the genomic DNA is released to the host nucleus. The virion assembly takes place within the cell nucleus. Encapsulates the genomic DNA together with protein L2.</text>
</comment>
<reference evidence="9" key="2">
    <citation type="submission" date="2021-04" db="EMBL/GenBank/DDBJ databases">
        <authorList>
            <person name="Chen X."/>
            <person name="Shi M."/>
            <person name="Wu W."/>
        </authorList>
    </citation>
    <scope>NUCLEOTIDE SEQUENCE</scope>
    <source>
        <strain evidence="9">Cxx4</strain>
    </source>
</reference>
<evidence type="ECO:0000256" key="1">
    <source>
        <dbReference type="ARBA" id="ARBA00004328"/>
    </source>
</evidence>
<comment type="subcellular location">
    <subcellularLocation>
        <location evidence="1 8">Virion</location>
    </subcellularLocation>
</comment>
<keyword evidence="6 8" id="KW-0426">Late protein</keyword>